<feature type="chain" id="PRO_5019120489" evidence="2">
    <location>
        <begin position="18"/>
        <end position="126"/>
    </location>
</feature>
<gene>
    <name evidence="3" type="ORF">VSDG_09979</name>
</gene>
<dbReference type="AlphaFoldDB" id="A0A423V8K8"/>
<evidence type="ECO:0000313" key="4">
    <source>
        <dbReference type="Proteomes" id="UP000284375"/>
    </source>
</evidence>
<name>A0A423V8K8_CYTCH</name>
<comment type="caution">
    <text evidence="3">The sequence shown here is derived from an EMBL/GenBank/DDBJ whole genome shotgun (WGS) entry which is preliminary data.</text>
</comment>
<evidence type="ECO:0000313" key="3">
    <source>
        <dbReference type="EMBL" id="ROV87157.1"/>
    </source>
</evidence>
<protein>
    <submittedName>
        <fullName evidence="3">Uncharacterized protein</fullName>
    </submittedName>
</protein>
<feature type="signal peptide" evidence="2">
    <location>
        <begin position="1"/>
        <end position="17"/>
    </location>
</feature>
<keyword evidence="4" id="KW-1185">Reference proteome</keyword>
<evidence type="ECO:0000256" key="2">
    <source>
        <dbReference type="SAM" id="SignalP"/>
    </source>
</evidence>
<proteinExistence type="predicted"/>
<keyword evidence="2" id="KW-0732">Signal</keyword>
<organism evidence="3 4">
    <name type="scientific">Cytospora chrysosperma</name>
    <name type="common">Cytospora canker fungus</name>
    <name type="synonym">Sphaeria chrysosperma</name>
    <dbReference type="NCBI Taxonomy" id="252740"/>
    <lineage>
        <taxon>Eukaryota</taxon>
        <taxon>Fungi</taxon>
        <taxon>Dikarya</taxon>
        <taxon>Ascomycota</taxon>
        <taxon>Pezizomycotina</taxon>
        <taxon>Sordariomycetes</taxon>
        <taxon>Sordariomycetidae</taxon>
        <taxon>Diaporthales</taxon>
        <taxon>Cytosporaceae</taxon>
        <taxon>Cytospora</taxon>
    </lineage>
</organism>
<accession>A0A423V8K8</accession>
<sequence>MTSNGTWAVHVLFIAEALKVARDVALDGSVPTVLDRRLTGQVLAGGVPPAPVESVGPEQVNDGGLDGREQALTTPSVGSRTEQMAPGVTVYVMSDRSQLASQSTLQGGMTQILSKKRYQQSVSHHS</sequence>
<dbReference type="Proteomes" id="UP000284375">
    <property type="component" value="Unassembled WGS sequence"/>
</dbReference>
<feature type="region of interest" description="Disordered" evidence="1">
    <location>
        <begin position="46"/>
        <end position="69"/>
    </location>
</feature>
<reference evidence="3 4" key="1">
    <citation type="submission" date="2015-09" db="EMBL/GenBank/DDBJ databases">
        <title>Host preference determinants of Valsa canker pathogens revealed by comparative genomics.</title>
        <authorList>
            <person name="Yin Z."/>
            <person name="Huang L."/>
        </authorList>
    </citation>
    <scope>NUCLEOTIDE SEQUENCE [LARGE SCALE GENOMIC DNA]</scope>
    <source>
        <strain evidence="3 4">YSFL</strain>
    </source>
</reference>
<dbReference type="EMBL" id="LJZO01000091">
    <property type="protein sequence ID" value="ROV87157.1"/>
    <property type="molecule type" value="Genomic_DNA"/>
</dbReference>
<evidence type="ECO:0000256" key="1">
    <source>
        <dbReference type="SAM" id="MobiDB-lite"/>
    </source>
</evidence>